<sequence length="394" mass="43111">MFLNMDLVAYLLDDLGRFALNGTIFLVGARIVYWIVTDNCDIITKVTPKNYHFILSLEKASGSEPSDSATPPASSEDLEQDSSTDTFTVATASATSDEAEFEFGTISEIAKEAIVDVEQSEHITADAMIEEFAQRAVNGIIDDALKQMKVEEEKNSELLNQPGCSGITPTELYAEKVARTIMGGVMIESNRRRPPPIVIRNSNYSDPATEICSDDQKHIGQYADQMATEILQSALHPVPTQTVAKDADVVQETPAKDSPASRLSGVKEVLKQSVRESGNFLGEGATSPDSGESSPRAPQETTATISQLPPPLPPPPLPQKLPNQPQEVQSECSPASDRYQLDSPRDSSWASLNVPKSIEDIQIDCGQRKYVRIEDASKAMWSALHNRSYRCIHQ</sequence>
<dbReference type="GeneID" id="108864136"/>
<gene>
    <name evidence="3" type="primary">LOC108864136</name>
</gene>
<keyword evidence="2" id="KW-1185">Reference proteome</keyword>
<feature type="region of interest" description="Disordered" evidence="1">
    <location>
        <begin position="61"/>
        <end position="85"/>
    </location>
</feature>
<name>A0AAJ7L4J7_9ACAR</name>
<dbReference type="KEGG" id="goe:108864136"/>
<feature type="compositionally biased region" description="Pro residues" evidence="1">
    <location>
        <begin position="308"/>
        <end position="319"/>
    </location>
</feature>
<evidence type="ECO:0000313" key="2">
    <source>
        <dbReference type="Proteomes" id="UP000694867"/>
    </source>
</evidence>
<dbReference type="Proteomes" id="UP000694867">
    <property type="component" value="Unplaced"/>
</dbReference>
<proteinExistence type="predicted"/>
<evidence type="ECO:0000313" key="3">
    <source>
        <dbReference type="RefSeq" id="XP_018494656.1"/>
    </source>
</evidence>
<feature type="region of interest" description="Disordered" evidence="1">
    <location>
        <begin position="277"/>
        <end position="350"/>
    </location>
</feature>
<organism evidence="2 3">
    <name type="scientific">Galendromus occidentalis</name>
    <name type="common">western predatory mite</name>
    <dbReference type="NCBI Taxonomy" id="34638"/>
    <lineage>
        <taxon>Eukaryota</taxon>
        <taxon>Metazoa</taxon>
        <taxon>Ecdysozoa</taxon>
        <taxon>Arthropoda</taxon>
        <taxon>Chelicerata</taxon>
        <taxon>Arachnida</taxon>
        <taxon>Acari</taxon>
        <taxon>Parasitiformes</taxon>
        <taxon>Mesostigmata</taxon>
        <taxon>Gamasina</taxon>
        <taxon>Phytoseioidea</taxon>
        <taxon>Phytoseiidae</taxon>
        <taxon>Typhlodrominae</taxon>
        <taxon>Galendromus</taxon>
    </lineage>
</organism>
<dbReference type="AlphaFoldDB" id="A0AAJ7L4J7"/>
<evidence type="ECO:0000256" key="1">
    <source>
        <dbReference type="SAM" id="MobiDB-lite"/>
    </source>
</evidence>
<reference evidence="3" key="1">
    <citation type="submission" date="2025-08" db="UniProtKB">
        <authorList>
            <consortium name="RefSeq"/>
        </authorList>
    </citation>
    <scope>IDENTIFICATION</scope>
</reference>
<dbReference type="RefSeq" id="XP_018494656.1">
    <property type="nucleotide sequence ID" value="XM_018639140.1"/>
</dbReference>
<accession>A0AAJ7L4J7</accession>
<protein>
    <submittedName>
        <fullName evidence="3">Uncharacterized protein LOC108864136</fullName>
    </submittedName>
</protein>
<feature type="compositionally biased region" description="Polar residues" evidence="1">
    <location>
        <begin position="63"/>
        <end position="73"/>
    </location>
</feature>